<keyword evidence="2" id="KW-0812">Transmembrane</keyword>
<gene>
    <name evidence="3" type="ORF">C922_02457</name>
</gene>
<evidence type="ECO:0000313" key="3">
    <source>
        <dbReference type="EMBL" id="EUD67307.1"/>
    </source>
</evidence>
<feature type="compositionally biased region" description="Basic residues" evidence="1">
    <location>
        <begin position="157"/>
        <end position="173"/>
    </location>
</feature>
<dbReference type="VEuPathDB" id="PlasmoDB:C922_02457"/>
<protein>
    <submittedName>
        <fullName evidence="3">Uncharacterized protein</fullName>
    </submittedName>
</protein>
<name>W7A259_9APIC</name>
<feature type="compositionally biased region" description="Low complexity" evidence="1">
    <location>
        <begin position="146"/>
        <end position="156"/>
    </location>
</feature>
<organism evidence="3 4">
    <name type="scientific">Plasmodium inui San Antonio 1</name>
    <dbReference type="NCBI Taxonomy" id="1237626"/>
    <lineage>
        <taxon>Eukaryota</taxon>
        <taxon>Sar</taxon>
        <taxon>Alveolata</taxon>
        <taxon>Apicomplexa</taxon>
        <taxon>Aconoidasida</taxon>
        <taxon>Haemosporida</taxon>
        <taxon>Plasmodiidae</taxon>
        <taxon>Plasmodium</taxon>
        <taxon>Plasmodium (Plasmodium)</taxon>
    </lineage>
</organism>
<keyword evidence="2" id="KW-1133">Transmembrane helix</keyword>
<proteinExistence type="predicted"/>
<dbReference type="GeneID" id="20037731"/>
<feature type="region of interest" description="Disordered" evidence="1">
    <location>
        <begin position="103"/>
        <end position="270"/>
    </location>
</feature>
<feature type="transmembrane region" description="Helical" evidence="2">
    <location>
        <begin position="57"/>
        <end position="77"/>
    </location>
</feature>
<evidence type="ECO:0000256" key="2">
    <source>
        <dbReference type="SAM" id="Phobius"/>
    </source>
</evidence>
<sequence length="305" mass="34452">MATANMRRNTLEYATMSYLPNLFILTCKKMSNIIDTSATFLHNFLIQVKNFASRQSLRFHVVIYNILLIVFLLFLLIKCRNKCRRTKGRDPSLRVAYEQVDALPTEGSSKEGGQSQSRGVSKRQGGSQSRGESNRRGGSKTRDGNQSRGGSQSRSRNQSKSRNKSRSGSKRKAQITNKSRATIKGRARSRTPNTSKGRNASKEKKPPKSNPNRSSHFEEEKNVASRLSSLRSRARNQNNVQRENSPINTKPSRRTGIEMTHRNKMVTSNSLGNVSLPYVDISNAHLNLKEKEKKKKATLKEKKKN</sequence>
<feature type="compositionally biased region" description="Polar residues" evidence="1">
    <location>
        <begin position="236"/>
        <end position="250"/>
    </location>
</feature>
<evidence type="ECO:0000313" key="4">
    <source>
        <dbReference type="Proteomes" id="UP000030640"/>
    </source>
</evidence>
<keyword evidence="2" id="KW-0472">Membrane</keyword>
<evidence type="ECO:0000256" key="1">
    <source>
        <dbReference type="SAM" id="MobiDB-lite"/>
    </source>
</evidence>
<keyword evidence="4" id="KW-1185">Reference proteome</keyword>
<dbReference type="Proteomes" id="UP000030640">
    <property type="component" value="Unassembled WGS sequence"/>
</dbReference>
<dbReference type="EMBL" id="KI965467">
    <property type="protein sequence ID" value="EUD67307.1"/>
    <property type="molecule type" value="Genomic_DNA"/>
</dbReference>
<dbReference type="OrthoDB" id="387607at2759"/>
<feature type="compositionally biased region" description="Basic and acidic residues" evidence="1">
    <location>
        <begin position="132"/>
        <end position="145"/>
    </location>
</feature>
<dbReference type="AlphaFoldDB" id="W7A259"/>
<dbReference type="RefSeq" id="XP_008816278.1">
    <property type="nucleotide sequence ID" value="XM_008818056.1"/>
</dbReference>
<accession>W7A259</accession>
<reference evidence="3 4" key="1">
    <citation type="submission" date="2013-02" db="EMBL/GenBank/DDBJ databases">
        <title>The Genome Sequence of Plasmodium inui San Antonio 1.</title>
        <authorList>
            <consortium name="The Broad Institute Genome Sequencing Platform"/>
            <consortium name="The Broad Institute Genome Sequencing Center for Infectious Disease"/>
            <person name="Neafsey D."/>
            <person name="Cheeseman I."/>
            <person name="Volkman S."/>
            <person name="Adams J."/>
            <person name="Walker B."/>
            <person name="Young S.K."/>
            <person name="Zeng Q."/>
            <person name="Gargeya S."/>
            <person name="Fitzgerald M."/>
            <person name="Haas B."/>
            <person name="Abouelleil A."/>
            <person name="Alvarado L."/>
            <person name="Arachchi H.M."/>
            <person name="Berlin A.M."/>
            <person name="Chapman S.B."/>
            <person name="Dewar J."/>
            <person name="Goldberg J."/>
            <person name="Griggs A."/>
            <person name="Gujja S."/>
            <person name="Hansen M."/>
            <person name="Howarth C."/>
            <person name="Imamovic A."/>
            <person name="Larimer J."/>
            <person name="McCowan C."/>
            <person name="Murphy C."/>
            <person name="Neiman D."/>
            <person name="Pearson M."/>
            <person name="Priest M."/>
            <person name="Roberts A."/>
            <person name="Saif S."/>
            <person name="Shea T."/>
            <person name="Sisk P."/>
            <person name="Sykes S."/>
            <person name="Wortman J."/>
            <person name="Nusbaum C."/>
            <person name="Birren B."/>
        </authorList>
    </citation>
    <scope>NUCLEOTIDE SEQUENCE [LARGE SCALE GENOMIC DNA]</scope>
    <source>
        <strain evidence="3 4">San Antonio 1</strain>
    </source>
</reference>